<keyword evidence="4" id="KW-1185">Reference proteome</keyword>
<dbReference type="SUPFAM" id="SSF53850">
    <property type="entry name" value="Periplasmic binding protein-like II"/>
    <property type="match status" value="1"/>
</dbReference>
<evidence type="ECO:0000313" key="4">
    <source>
        <dbReference type="Proteomes" id="UP000182149"/>
    </source>
</evidence>
<dbReference type="STRING" id="328396.RU93_GL001373"/>
<dbReference type="Proteomes" id="UP000182149">
    <property type="component" value="Unassembled WGS sequence"/>
</dbReference>
<organism evidence="3 4">
    <name type="scientific">Enterococcus aquimarinus</name>
    <dbReference type="NCBI Taxonomy" id="328396"/>
    <lineage>
        <taxon>Bacteria</taxon>
        <taxon>Bacillati</taxon>
        <taxon>Bacillota</taxon>
        <taxon>Bacilli</taxon>
        <taxon>Lactobacillales</taxon>
        <taxon>Enterococcaceae</taxon>
        <taxon>Enterococcus</taxon>
    </lineage>
</organism>
<dbReference type="EMBL" id="JXKD01000029">
    <property type="protein sequence ID" value="OJG08830.1"/>
    <property type="molecule type" value="Genomic_DNA"/>
</dbReference>
<accession>A0A1L8QMU8</accession>
<reference evidence="3 4" key="1">
    <citation type="submission" date="2014-12" db="EMBL/GenBank/DDBJ databases">
        <title>Draft genome sequences of 29 type strains of Enterococci.</title>
        <authorList>
            <person name="Zhong Z."/>
            <person name="Sun Z."/>
            <person name="Liu W."/>
            <person name="Zhang W."/>
            <person name="Zhang H."/>
        </authorList>
    </citation>
    <scope>NUCLEOTIDE SEQUENCE [LARGE SCALE GENOMIC DNA]</scope>
    <source>
        <strain evidence="3 4">DSM 17690</strain>
    </source>
</reference>
<dbReference type="PANTHER" id="PTHR43649:SF33">
    <property type="entry name" value="POLYGALACTURONAN_RHAMNOGALACTURONAN-BINDING PROTEIN YTCQ"/>
    <property type="match status" value="1"/>
</dbReference>
<sequence>MSKTNAKNESSREKSVAEEGPFGKYNPPIDVSFVRAVDDDMSTNILPKTPGETVENNRWLDSYSENLGINVTYDWTVKGGYADDTYKQKMNLTLSSGDLPDVIKVDATTLKQLAQSGEIEDLTEVWNEYASDFAKETYAGEGDSVLNSAKVDGKLMAIPEMDSSLESAQYIWIRKDWLDKLGLDAPTTMQELLKISEAFTTGDPDGNGEDDTYGLALTKDFYSGWGGSEGFFAGYHAYPNIWVEKDGKLQYGSVQPEVKTALSALADMYKKGEIDKEFGIKEGSIVAEMVASGKVGIDFGEQWNPMYPLISNYNNDENANWISYPLVSIDDEQAKVPLKFRTQLYYAVRKGFDYPEVPVKMANQFLETNWGEDSEFGYYYMPQEIDNVGVWKFSPVTPHQATKNLDVFNAIEEARKNGTQSELEGEAKVVNDNVEGFLAGDKVQWGWEKIYGIEGAFKKMQGYQENGLLLYDSFVGAPTETMVEKRATLEKMEKEVFIKIIMGEAPIDDFDKFVEDYYKLGGENITKEVNDWKDSL</sequence>
<evidence type="ECO:0000256" key="1">
    <source>
        <dbReference type="ARBA" id="ARBA00022729"/>
    </source>
</evidence>
<gene>
    <name evidence="3" type="ORF">RU93_GL001373</name>
</gene>
<feature type="region of interest" description="Disordered" evidence="2">
    <location>
        <begin position="1"/>
        <end position="27"/>
    </location>
</feature>
<proteinExistence type="predicted"/>
<dbReference type="InterPro" id="IPR050490">
    <property type="entry name" value="Bact_solute-bd_prot1"/>
</dbReference>
<keyword evidence="1" id="KW-0732">Signal</keyword>
<name>A0A1L8QMU8_9ENTE</name>
<dbReference type="Gene3D" id="3.40.190.10">
    <property type="entry name" value="Periplasmic binding protein-like II"/>
    <property type="match status" value="2"/>
</dbReference>
<comment type="caution">
    <text evidence="3">The sequence shown here is derived from an EMBL/GenBank/DDBJ whole genome shotgun (WGS) entry which is preliminary data.</text>
</comment>
<dbReference type="CDD" id="cd13580">
    <property type="entry name" value="PBP2_AlgQ_like_1"/>
    <property type="match status" value="1"/>
</dbReference>
<evidence type="ECO:0000256" key="2">
    <source>
        <dbReference type="SAM" id="MobiDB-lite"/>
    </source>
</evidence>
<dbReference type="AlphaFoldDB" id="A0A1L8QMU8"/>
<evidence type="ECO:0008006" key="5">
    <source>
        <dbReference type="Google" id="ProtNLM"/>
    </source>
</evidence>
<protein>
    <recommendedName>
        <fullName evidence="5">ABC transporter substrate-binding protein</fullName>
    </recommendedName>
</protein>
<evidence type="ECO:0000313" key="3">
    <source>
        <dbReference type="EMBL" id="OJG08830.1"/>
    </source>
</evidence>
<dbReference type="PANTHER" id="PTHR43649">
    <property type="entry name" value="ARABINOSE-BINDING PROTEIN-RELATED"/>
    <property type="match status" value="1"/>
</dbReference>